<dbReference type="EMBL" id="MBFS01003580">
    <property type="protein sequence ID" value="PVU85904.1"/>
    <property type="molecule type" value="Genomic_DNA"/>
</dbReference>
<name>A0A2T9Y0U3_9FUNG</name>
<dbReference type="PROSITE" id="PS50297">
    <property type="entry name" value="ANK_REP_REGION"/>
    <property type="match status" value="1"/>
</dbReference>
<proteinExistence type="predicted"/>
<feature type="repeat" description="ANK" evidence="3">
    <location>
        <begin position="221"/>
        <end position="253"/>
    </location>
</feature>
<accession>A0A2T9Y0U3</accession>
<dbReference type="SMART" id="SM00248">
    <property type="entry name" value="ANK"/>
    <property type="match status" value="3"/>
</dbReference>
<dbReference type="PANTHER" id="PTHR24188">
    <property type="entry name" value="ANKYRIN REPEAT PROTEIN"/>
    <property type="match status" value="1"/>
</dbReference>
<sequence length="331" mass="37111">MPKVLSENTALTLLGKIEFKEDKDSELFFYSIKNEWNEVVLKILNTFTVKGPNQELFDNPNISEHEGSDTEIAKHNASTVAPGVYINKLNGKSIELGLEQNNIGVIKLSIKAHKITPSYKMTIPEPYKITTHKHVDLSNVPRYLVALFVDKGQTEIVKLFLSEGENFRHPNIVLIRGAAKNNLKVVRTDLDYGVDFDSDDLNRYDLEYNDDINSDDVVEESIYDSLSLASGNGRLELVKLLLEYGTDIDFQNKENPLAEASKNGYLDIVKFPLDYGADPGGFGENPLKSGARVSCYDGSPLKRTSQIGESNIERLLLEYGDDVHYENDLSL</sequence>
<dbReference type="InterPro" id="IPR002110">
    <property type="entry name" value="Ankyrin_rpt"/>
</dbReference>
<dbReference type="Proteomes" id="UP000245609">
    <property type="component" value="Unassembled WGS sequence"/>
</dbReference>
<evidence type="ECO:0000313" key="5">
    <source>
        <dbReference type="Proteomes" id="UP000245609"/>
    </source>
</evidence>
<evidence type="ECO:0000256" key="2">
    <source>
        <dbReference type="ARBA" id="ARBA00023043"/>
    </source>
</evidence>
<dbReference type="PROSITE" id="PS50088">
    <property type="entry name" value="ANK_REPEAT"/>
    <property type="match status" value="1"/>
</dbReference>
<dbReference type="InterPro" id="IPR036770">
    <property type="entry name" value="Ankyrin_rpt-contain_sf"/>
</dbReference>
<evidence type="ECO:0000256" key="3">
    <source>
        <dbReference type="PROSITE-ProRule" id="PRU00023"/>
    </source>
</evidence>
<dbReference type="SUPFAM" id="SSF48403">
    <property type="entry name" value="Ankyrin repeat"/>
    <property type="match status" value="1"/>
</dbReference>
<dbReference type="Gene3D" id="1.25.40.20">
    <property type="entry name" value="Ankyrin repeat-containing domain"/>
    <property type="match status" value="1"/>
</dbReference>
<keyword evidence="2 3" id="KW-0040">ANK repeat</keyword>
<gene>
    <name evidence="4" type="ORF">BB560_006862</name>
</gene>
<dbReference type="OrthoDB" id="539213at2759"/>
<dbReference type="AlphaFoldDB" id="A0A2T9Y0U3"/>
<reference evidence="4 5" key="1">
    <citation type="journal article" date="2018" name="MBio">
        <title>Comparative Genomics Reveals the Core Gene Toolbox for the Fungus-Insect Symbiosis.</title>
        <authorList>
            <person name="Wang Y."/>
            <person name="Stata M."/>
            <person name="Wang W."/>
            <person name="Stajich J.E."/>
            <person name="White M.M."/>
            <person name="Moncalvo J.M."/>
        </authorList>
    </citation>
    <scope>NUCLEOTIDE SEQUENCE [LARGE SCALE GENOMIC DNA]</scope>
    <source>
        <strain evidence="4 5">SC-DP-2</strain>
    </source>
</reference>
<evidence type="ECO:0000313" key="4">
    <source>
        <dbReference type="EMBL" id="PVU85904.1"/>
    </source>
</evidence>
<protein>
    <submittedName>
        <fullName evidence="4">Uncharacterized protein</fullName>
    </submittedName>
</protein>
<dbReference type="STRING" id="133381.A0A2T9Y0U3"/>
<keyword evidence="1" id="KW-0677">Repeat</keyword>
<comment type="caution">
    <text evidence="4">The sequence shown here is derived from an EMBL/GenBank/DDBJ whole genome shotgun (WGS) entry which is preliminary data.</text>
</comment>
<feature type="non-terminal residue" evidence="4">
    <location>
        <position position="331"/>
    </location>
</feature>
<evidence type="ECO:0000256" key="1">
    <source>
        <dbReference type="ARBA" id="ARBA00022737"/>
    </source>
</evidence>
<dbReference type="Pfam" id="PF12796">
    <property type="entry name" value="Ank_2"/>
    <property type="match status" value="1"/>
</dbReference>
<organism evidence="4 5">
    <name type="scientific">Smittium megazygosporum</name>
    <dbReference type="NCBI Taxonomy" id="133381"/>
    <lineage>
        <taxon>Eukaryota</taxon>
        <taxon>Fungi</taxon>
        <taxon>Fungi incertae sedis</taxon>
        <taxon>Zoopagomycota</taxon>
        <taxon>Kickxellomycotina</taxon>
        <taxon>Harpellomycetes</taxon>
        <taxon>Harpellales</taxon>
        <taxon>Legeriomycetaceae</taxon>
        <taxon>Smittium</taxon>
    </lineage>
</organism>
<keyword evidence="5" id="KW-1185">Reference proteome</keyword>
<dbReference type="PANTHER" id="PTHR24188:SF29">
    <property type="entry name" value="GH09064P"/>
    <property type="match status" value="1"/>
</dbReference>